<comment type="catalytic activity">
    <reaction evidence="11">
        <text>1-hexadecanoyl-2-(9Z-octadecenoyl)-sn-glycerol + CDP-choline = 1-hexadecanoyl-2-(9Z-octadecenoyl)-sn-glycero-3-phosphocholine + CMP + H(+)</text>
        <dbReference type="Rhea" id="RHEA:54244"/>
        <dbReference type="ChEBI" id="CHEBI:15378"/>
        <dbReference type="ChEBI" id="CHEBI:58779"/>
        <dbReference type="ChEBI" id="CHEBI:60377"/>
        <dbReference type="ChEBI" id="CHEBI:73001"/>
        <dbReference type="ChEBI" id="CHEBI:75466"/>
    </reaction>
    <physiologicalReaction direction="left-to-right" evidence="11">
        <dbReference type="Rhea" id="RHEA:54245"/>
    </physiologicalReaction>
</comment>
<evidence type="ECO:0000256" key="10">
    <source>
        <dbReference type="ARBA" id="ARBA00036651"/>
    </source>
</evidence>
<feature type="transmembrane region" description="Helical" evidence="16">
    <location>
        <begin position="260"/>
        <end position="282"/>
    </location>
</feature>
<evidence type="ECO:0000256" key="13">
    <source>
        <dbReference type="ARBA" id="ARBA00038987"/>
    </source>
</evidence>
<evidence type="ECO:0000256" key="2">
    <source>
        <dbReference type="ARBA" id="ARBA00010441"/>
    </source>
</evidence>
<comment type="caution">
    <text evidence="17">The sequence shown here is derived from an EMBL/GenBank/DDBJ whole genome shotgun (WGS) entry which is preliminary data.</text>
</comment>
<evidence type="ECO:0000313" key="18">
    <source>
        <dbReference type="Proteomes" id="UP000024635"/>
    </source>
</evidence>
<evidence type="ECO:0000256" key="7">
    <source>
        <dbReference type="ARBA" id="ARBA00023209"/>
    </source>
</evidence>
<dbReference type="Pfam" id="PF01066">
    <property type="entry name" value="CDP-OH_P_transf"/>
    <property type="match status" value="1"/>
</dbReference>
<dbReference type="STRING" id="53326.A0A016VBR6"/>
<keyword evidence="7" id="KW-0444">Lipid biosynthesis</keyword>
<keyword evidence="18" id="KW-1185">Reference proteome</keyword>
<comment type="catalytic activity">
    <reaction evidence="14">
        <text>CDP-choline + a 1,2-diacyl-sn-glycerol = a 1,2-diacyl-sn-glycero-3-phosphocholine + CMP + H(+)</text>
        <dbReference type="Rhea" id="RHEA:32939"/>
        <dbReference type="ChEBI" id="CHEBI:15378"/>
        <dbReference type="ChEBI" id="CHEBI:17815"/>
        <dbReference type="ChEBI" id="CHEBI:57643"/>
        <dbReference type="ChEBI" id="CHEBI:58779"/>
        <dbReference type="ChEBI" id="CHEBI:60377"/>
        <dbReference type="EC" id="2.7.8.2"/>
    </reaction>
    <physiologicalReaction direction="left-to-right" evidence="14">
        <dbReference type="Rhea" id="RHEA:32940"/>
    </physiologicalReaction>
</comment>
<feature type="transmembrane region" description="Helical" evidence="16">
    <location>
        <begin position="294"/>
        <end position="316"/>
    </location>
</feature>
<reference evidence="18" key="1">
    <citation type="journal article" date="2015" name="Nat. Genet.">
        <title>The genome and transcriptome of the zoonotic hookworm Ancylostoma ceylanicum identify infection-specific gene families.</title>
        <authorList>
            <person name="Schwarz E.M."/>
            <person name="Hu Y."/>
            <person name="Antoshechkin I."/>
            <person name="Miller M.M."/>
            <person name="Sternberg P.W."/>
            <person name="Aroian R.V."/>
        </authorList>
    </citation>
    <scope>NUCLEOTIDE SEQUENCE</scope>
    <source>
        <strain evidence="18">HY135</strain>
    </source>
</reference>
<dbReference type="InterPro" id="IPR048254">
    <property type="entry name" value="CDP_ALCOHOL_P_TRANSF_CS"/>
</dbReference>
<evidence type="ECO:0000256" key="12">
    <source>
        <dbReference type="ARBA" id="ARBA00037890"/>
    </source>
</evidence>
<dbReference type="Gene3D" id="1.20.120.1760">
    <property type="match status" value="1"/>
</dbReference>
<feature type="transmembrane region" description="Helical" evidence="16">
    <location>
        <begin position="328"/>
        <end position="348"/>
    </location>
</feature>
<dbReference type="Proteomes" id="UP000024635">
    <property type="component" value="Unassembled WGS sequence"/>
</dbReference>
<keyword evidence="7" id="KW-0443">Lipid metabolism</keyword>
<keyword evidence="7" id="KW-0594">Phospholipid biosynthesis</keyword>
<dbReference type="GO" id="GO:0004307">
    <property type="term" value="F:ethanolaminephosphotransferase activity"/>
    <property type="evidence" value="ECO:0007669"/>
    <property type="project" value="TreeGrafter"/>
</dbReference>
<dbReference type="InterPro" id="IPR000462">
    <property type="entry name" value="CDP-OH_P_trans"/>
</dbReference>
<dbReference type="PANTHER" id="PTHR10414:SF41">
    <property type="entry name" value="CHOLINE_ETHANOLAMINEPHOSPHOTRANSFERASE 1-LIKE"/>
    <property type="match status" value="1"/>
</dbReference>
<dbReference type="FunFam" id="1.20.120.1760:FF:000002">
    <property type="entry name" value="Choline/ethanolamine phosphotransferase 1"/>
    <property type="match status" value="1"/>
</dbReference>
<evidence type="ECO:0000256" key="15">
    <source>
        <dbReference type="RuleBase" id="RU003750"/>
    </source>
</evidence>
<feature type="transmembrane region" description="Helical" evidence="16">
    <location>
        <begin position="100"/>
        <end position="121"/>
    </location>
</feature>
<dbReference type="GO" id="GO:0006646">
    <property type="term" value="P:phosphatidylethanolamine biosynthetic process"/>
    <property type="evidence" value="ECO:0007669"/>
    <property type="project" value="TreeGrafter"/>
</dbReference>
<name>A0A016VBR6_9BILA</name>
<comment type="catalytic activity">
    <reaction evidence="9">
        <text>1-hexadecanoyl-2-(4Z,7Z,10Z,13Z,16Z,19Z-docosahexaenoyl)-sn-glycerol + CDP-choline = 1-hexadecanoyl-2-(4Z,7Z,10Z,13Z,16Z,19Z-docosahexaenoyl)-sn-glycero-3-phosphocholine + CMP + H(+)</text>
        <dbReference type="Rhea" id="RHEA:54332"/>
        <dbReference type="ChEBI" id="CHEBI:15378"/>
        <dbReference type="ChEBI" id="CHEBI:58779"/>
        <dbReference type="ChEBI" id="CHEBI:60377"/>
        <dbReference type="ChEBI" id="CHEBI:74963"/>
        <dbReference type="ChEBI" id="CHEBI:82949"/>
    </reaction>
    <physiologicalReaction direction="left-to-right" evidence="9">
        <dbReference type="Rhea" id="RHEA:54333"/>
    </physiologicalReaction>
</comment>
<dbReference type="EMBL" id="JARK01001350">
    <property type="protein sequence ID" value="EYC24168.1"/>
    <property type="molecule type" value="Genomic_DNA"/>
</dbReference>
<comment type="pathway">
    <text evidence="12">Phospholipid metabolism; phosphatidylcholine biosynthesis; phosphatidylcholine from phosphocholine: step 2/2.</text>
</comment>
<evidence type="ECO:0000256" key="4">
    <source>
        <dbReference type="ARBA" id="ARBA00022692"/>
    </source>
</evidence>
<feature type="transmembrane region" description="Helical" evidence="16">
    <location>
        <begin position="127"/>
        <end position="145"/>
    </location>
</feature>
<keyword evidence="6 16" id="KW-0472">Membrane</keyword>
<comment type="similarity">
    <text evidence="2 15">Belongs to the CDP-alcohol phosphatidyltransferase class-I family.</text>
</comment>
<dbReference type="GO" id="GO:0005789">
    <property type="term" value="C:endoplasmic reticulum membrane"/>
    <property type="evidence" value="ECO:0007669"/>
    <property type="project" value="TreeGrafter"/>
</dbReference>
<evidence type="ECO:0000256" key="16">
    <source>
        <dbReference type="SAM" id="Phobius"/>
    </source>
</evidence>
<dbReference type="AlphaFoldDB" id="A0A016VBR6"/>
<dbReference type="InterPro" id="IPR043130">
    <property type="entry name" value="CDP-OH_PTrfase_TM_dom"/>
</dbReference>
<dbReference type="EC" id="2.7.8.2" evidence="13"/>
<keyword evidence="3 15" id="KW-0808">Transferase</keyword>
<comment type="subcellular location">
    <subcellularLocation>
        <location evidence="1">Membrane</location>
        <topology evidence="1">Multi-pass membrane protein</topology>
    </subcellularLocation>
</comment>
<evidence type="ECO:0000313" key="17">
    <source>
        <dbReference type="EMBL" id="EYC24168.1"/>
    </source>
</evidence>
<sequence>MSESSENSGVDGSPLWLNNVVEHVEIFWKKVKMGCSPGSRLCGFWSWYIEADSLATEQELKRLGEHKYSAVDNSWLDELCMKKWWEYVVTWCPMWVAPNLITLVGLVINLITVLILSSFSYSATEPAPAWAYAQAALGLFFYQTLDAIDGKQARRTGSSSPLGELFDHGCDSMTQVFVTLNICYAMSLGHMPNGVMFVSIVSVVMFYAAHWSTYCTGQLRFSKFDVTEAQMSVIAVLLTTCIFGNSFWDTNLVAGWKLRHVVLGTSMIGSIYQILGYVNVIIHGGVGKNGSTIAGTSVIFPLFPLLMVVLPFCMIYSRAETSVYDDHITLFMLCFGAVGAKATNRLVIAHMSKSELRLWDWIYLGPLSLMLNQYYNTVFDELMLLRIVTLTPNGRRQGGGTAARAPWLSAALQRACWAETQRKTDTSRFPAASGCAADNQGARVGVPLFVYDRLEFTVQSLIHSPIHSNEDIDVQKRKKNVAHSGSNCHVGEHTPISAVFVNSQPSIVSTTGKMVGMTPEVYCYASLLVYCTVVCRQFCEYFNIYCFTLDARSPSTKKST</sequence>
<accession>A0A016VBR6</accession>
<feature type="transmembrane region" description="Helical" evidence="16">
    <location>
        <begin position="194"/>
        <end position="211"/>
    </location>
</feature>
<gene>
    <name evidence="17" type="primary">Acey_s0014.g2363</name>
    <name evidence="17" type="ORF">Y032_0014g2363</name>
</gene>
<dbReference type="GO" id="GO:0004142">
    <property type="term" value="F:diacylglycerol cholinephosphotransferase activity"/>
    <property type="evidence" value="ECO:0007669"/>
    <property type="project" value="UniProtKB-EC"/>
</dbReference>
<feature type="transmembrane region" description="Helical" evidence="16">
    <location>
        <begin position="231"/>
        <end position="248"/>
    </location>
</feature>
<evidence type="ECO:0000256" key="5">
    <source>
        <dbReference type="ARBA" id="ARBA00022989"/>
    </source>
</evidence>
<keyword evidence="4 16" id="KW-0812">Transmembrane</keyword>
<dbReference type="OrthoDB" id="196717at2759"/>
<evidence type="ECO:0000256" key="1">
    <source>
        <dbReference type="ARBA" id="ARBA00004141"/>
    </source>
</evidence>
<organism evidence="17 18">
    <name type="scientific">Ancylostoma ceylanicum</name>
    <dbReference type="NCBI Taxonomy" id="53326"/>
    <lineage>
        <taxon>Eukaryota</taxon>
        <taxon>Metazoa</taxon>
        <taxon>Ecdysozoa</taxon>
        <taxon>Nematoda</taxon>
        <taxon>Chromadorea</taxon>
        <taxon>Rhabditida</taxon>
        <taxon>Rhabditina</taxon>
        <taxon>Rhabditomorpha</taxon>
        <taxon>Strongyloidea</taxon>
        <taxon>Ancylostomatidae</taxon>
        <taxon>Ancylostomatinae</taxon>
        <taxon>Ancylostoma</taxon>
    </lineage>
</organism>
<dbReference type="PROSITE" id="PS00379">
    <property type="entry name" value="CDP_ALCOHOL_P_TRANSF"/>
    <property type="match status" value="1"/>
</dbReference>
<keyword evidence="8" id="KW-1208">Phospholipid metabolism</keyword>
<evidence type="ECO:0000256" key="3">
    <source>
        <dbReference type="ARBA" id="ARBA00022679"/>
    </source>
</evidence>
<dbReference type="PANTHER" id="PTHR10414">
    <property type="entry name" value="ETHANOLAMINEPHOSPHOTRANSFERASE"/>
    <property type="match status" value="1"/>
</dbReference>
<evidence type="ECO:0000256" key="11">
    <source>
        <dbReference type="ARBA" id="ARBA00036890"/>
    </source>
</evidence>
<dbReference type="GO" id="GO:0005794">
    <property type="term" value="C:Golgi apparatus"/>
    <property type="evidence" value="ECO:0007669"/>
    <property type="project" value="TreeGrafter"/>
</dbReference>
<evidence type="ECO:0000256" key="6">
    <source>
        <dbReference type="ARBA" id="ARBA00023136"/>
    </source>
</evidence>
<evidence type="ECO:0000256" key="9">
    <source>
        <dbReference type="ARBA" id="ARBA00036100"/>
    </source>
</evidence>
<proteinExistence type="inferred from homology"/>
<evidence type="ECO:0000256" key="8">
    <source>
        <dbReference type="ARBA" id="ARBA00023264"/>
    </source>
</evidence>
<comment type="catalytic activity">
    <reaction evidence="10">
        <text>1,2-dioctanoyl-sn-glycerol + CDP-choline = 1,2-dioctanoyl-sn-glycero-3-phosphocholine + CMP + H(+)</text>
        <dbReference type="Rhea" id="RHEA:54232"/>
        <dbReference type="ChEBI" id="CHEBI:15378"/>
        <dbReference type="ChEBI" id="CHEBI:58779"/>
        <dbReference type="ChEBI" id="CHEBI:60377"/>
        <dbReference type="ChEBI" id="CHEBI:76979"/>
        <dbReference type="ChEBI" id="CHEBI:78228"/>
    </reaction>
    <physiologicalReaction direction="left-to-right" evidence="10">
        <dbReference type="Rhea" id="RHEA:54233"/>
    </physiologicalReaction>
</comment>
<evidence type="ECO:0000256" key="14">
    <source>
        <dbReference type="ARBA" id="ARBA00048570"/>
    </source>
</evidence>
<keyword evidence="5 16" id="KW-1133">Transmembrane helix</keyword>
<dbReference type="InterPro" id="IPR014472">
    <property type="entry name" value="CHOPT"/>
</dbReference>
<protein>
    <recommendedName>
        <fullName evidence="13">diacylglycerol cholinephosphotransferase</fullName>
        <ecNumber evidence="13">2.7.8.2</ecNumber>
    </recommendedName>
</protein>